<evidence type="ECO:0000259" key="1">
    <source>
        <dbReference type="Pfam" id="PF04773"/>
    </source>
</evidence>
<keyword evidence="3" id="KW-1185">Reference proteome</keyword>
<name>A0AAP2E3X8_9BACT</name>
<dbReference type="PANTHER" id="PTHR30273">
    <property type="entry name" value="PERIPLASMIC SIGNAL SENSOR AND SIGMA FACTOR ACTIVATOR FECR-RELATED"/>
    <property type="match status" value="1"/>
</dbReference>
<feature type="domain" description="FecR protein" evidence="1">
    <location>
        <begin position="1"/>
        <end position="82"/>
    </location>
</feature>
<dbReference type="Gene3D" id="2.60.120.1440">
    <property type="match status" value="1"/>
</dbReference>
<dbReference type="InterPro" id="IPR006860">
    <property type="entry name" value="FecR"/>
</dbReference>
<dbReference type="Proteomes" id="UP001319080">
    <property type="component" value="Unassembled WGS sequence"/>
</dbReference>
<evidence type="ECO:0000313" key="2">
    <source>
        <dbReference type="EMBL" id="MBT1712606.1"/>
    </source>
</evidence>
<reference evidence="2 3" key="1">
    <citation type="submission" date="2021-05" db="EMBL/GenBank/DDBJ databases">
        <title>A Polyphasic approach of four new species of the genus Ohtaekwangia: Ohtaekwangia histidinii sp. nov., Ohtaekwangia cretensis sp. nov., Ohtaekwangia indiensis sp. nov., Ohtaekwangia reichenbachii sp. nov. from diverse environment.</title>
        <authorList>
            <person name="Octaviana S."/>
        </authorList>
    </citation>
    <scope>NUCLEOTIDE SEQUENCE [LARGE SCALE GENOMIC DNA]</scope>
    <source>
        <strain evidence="2 3">PWU5</strain>
    </source>
</reference>
<dbReference type="PANTHER" id="PTHR30273:SF2">
    <property type="entry name" value="PROTEIN FECR"/>
    <property type="match status" value="1"/>
</dbReference>
<accession>A0AAP2E3X8</accession>
<gene>
    <name evidence="2" type="ORF">KK062_30505</name>
</gene>
<protein>
    <submittedName>
        <fullName evidence="2">FecR domain-containing protein</fullName>
    </submittedName>
</protein>
<dbReference type="GO" id="GO:0016989">
    <property type="term" value="F:sigma factor antagonist activity"/>
    <property type="evidence" value="ECO:0007669"/>
    <property type="project" value="TreeGrafter"/>
</dbReference>
<feature type="non-terminal residue" evidence="2">
    <location>
        <position position="1"/>
    </location>
</feature>
<dbReference type="Pfam" id="PF04773">
    <property type="entry name" value="FecR"/>
    <property type="match status" value="1"/>
</dbReference>
<proteinExistence type="predicted"/>
<feature type="non-terminal residue" evidence="2">
    <location>
        <position position="84"/>
    </location>
</feature>
<organism evidence="2 3">
    <name type="scientific">Dawidia cretensis</name>
    <dbReference type="NCBI Taxonomy" id="2782350"/>
    <lineage>
        <taxon>Bacteria</taxon>
        <taxon>Pseudomonadati</taxon>
        <taxon>Bacteroidota</taxon>
        <taxon>Cytophagia</taxon>
        <taxon>Cytophagales</taxon>
        <taxon>Chryseotaleaceae</taxon>
        <taxon>Dawidia</taxon>
    </lineage>
</organism>
<comment type="caution">
    <text evidence="2">The sequence shown here is derived from an EMBL/GenBank/DDBJ whole genome shotgun (WGS) entry which is preliminary data.</text>
</comment>
<dbReference type="AlphaFoldDB" id="A0AAP2E3X8"/>
<sequence length="84" mass="9189">DHSAGTLNNQRRLFYSSNFPQGYAREVVLEGEAYFDIAHDAAHPFVIHTQGVTVQVLGTAFNVEAFTGQPAVVVTVTRGRVRVS</sequence>
<evidence type="ECO:0000313" key="3">
    <source>
        <dbReference type="Proteomes" id="UP001319080"/>
    </source>
</evidence>
<dbReference type="RefSeq" id="WP_254088138.1">
    <property type="nucleotide sequence ID" value="NZ_JAHESE010000221.1"/>
</dbReference>
<dbReference type="EMBL" id="JAHESE010000221">
    <property type="protein sequence ID" value="MBT1712606.1"/>
    <property type="molecule type" value="Genomic_DNA"/>
</dbReference>
<dbReference type="InterPro" id="IPR012373">
    <property type="entry name" value="Ferrdict_sens_TM"/>
</dbReference>